<dbReference type="Proteomes" id="UP000028990">
    <property type="component" value="Unassembled WGS sequence"/>
</dbReference>
<feature type="chain" id="PRO_5001873738" evidence="2">
    <location>
        <begin position="22"/>
        <end position="116"/>
    </location>
</feature>
<feature type="region of interest" description="Disordered" evidence="1">
    <location>
        <begin position="84"/>
        <end position="116"/>
    </location>
</feature>
<dbReference type="EMBL" id="KN121850">
    <property type="protein sequence ID" value="KFO35213.1"/>
    <property type="molecule type" value="Genomic_DNA"/>
</dbReference>
<organism evidence="3 4">
    <name type="scientific">Fukomys damarensis</name>
    <name type="common">Damaraland mole rat</name>
    <name type="synonym">Cryptomys damarensis</name>
    <dbReference type="NCBI Taxonomy" id="885580"/>
    <lineage>
        <taxon>Eukaryota</taxon>
        <taxon>Metazoa</taxon>
        <taxon>Chordata</taxon>
        <taxon>Craniata</taxon>
        <taxon>Vertebrata</taxon>
        <taxon>Euteleostomi</taxon>
        <taxon>Mammalia</taxon>
        <taxon>Eutheria</taxon>
        <taxon>Euarchontoglires</taxon>
        <taxon>Glires</taxon>
        <taxon>Rodentia</taxon>
        <taxon>Hystricomorpha</taxon>
        <taxon>Bathyergidae</taxon>
        <taxon>Fukomys</taxon>
    </lineage>
</organism>
<evidence type="ECO:0000256" key="1">
    <source>
        <dbReference type="SAM" id="MobiDB-lite"/>
    </source>
</evidence>
<name>A0A091DXQ3_FUKDA</name>
<feature type="signal peptide" evidence="2">
    <location>
        <begin position="1"/>
        <end position="21"/>
    </location>
</feature>
<protein>
    <submittedName>
        <fullName evidence="3">Uncharacterized protein</fullName>
    </submittedName>
</protein>
<gene>
    <name evidence="3" type="ORF">H920_03348</name>
</gene>
<feature type="compositionally biased region" description="Polar residues" evidence="1">
    <location>
        <begin position="105"/>
        <end position="116"/>
    </location>
</feature>
<evidence type="ECO:0000313" key="4">
    <source>
        <dbReference type="Proteomes" id="UP000028990"/>
    </source>
</evidence>
<evidence type="ECO:0000256" key="2">
    <source>
        <dbReference type="SAM" id="SignalP"/>
    </source>
</evidence>
<reference evidence="3 4" key="1">
    <citation type="submission" date="2013-11" db="EMBL/GenBank/DDBJ databases">
        <title>The Damaraland mole rat (Fukomys damarensis) genome and evolution of African mole rats.</title>
        <authorList>
            <person name="Gladyshev V.N."/>
            <person name="Fang X."/>
        </authorList>
    </citation>
    <scope>NUCLEOTIDE SEQUENCE [LARGE SCALE GENOMIC DNA]</scope>
    <source>
        <tissue evidence="3">Liver</tissue>
    </source>
</reference>
<evidence type="ECO:0000313" key="3">
    <source>
        <dbReference type="EMBL" id="KFO35213.1"/>
    </source>
</evidence>
<dbReference type="AlphaFoldDB" id="A0A091DXQ3"/>
<keyword evidence="2" id="KW-0732">Signal</keyword>
<accession>A0A091DXQ3</accession>
<keyword evidence="4" id="KW-1185">Reference proteome</keyword>
<sequence length="116" mass="11718">MGGSLLLAAGIHICSLGTVSVLTVLSHNAVGTIPKSVGLARRFIIISCGSQGSLGSPGFFSLEAADQVLKPVVIKLLRAESPELSLSSRVGDSAGSCGTLDPSRVSRSGHMSSPGE</sequence>
<proteinExistence type="predicted"/>